<dbReference type="PANTHER" id="PTHR47566:SF1">
    <property type="entry name" value="PROTEIN NUD1"/>
    <property type="match status" value="1"/>
</dbReference>
<feature type="chain" id="PRO_5009177223" description="BIG2 domain-containing protein" evidence="3">
    <location>
        <begin position="25"/>
        <end position="676"/>
    </location>
</feature>
<dbReference type="STRING" id="903984.BCR21_15185"/>
<keyword evidence="1" id="KW-0433">Leucine-rich repeat</keyword>
<dbReference type="EMBL" id="MIJZ01000016">
    <property type="protein sequence ID" value="OEG09681.1"/>
    <property type="molecule type" value="Genomic_DNA"/>
</dbReference>
<dbReference type="Gene3D" id="3.80.10.10">
    <property type="entry name" value="Ribonuclease Inhibitor"/>
    <property type="match status" value="2"/>
</dbReference>
<dbReference type="Proteomes" id="UP000094068">
    <property type="component" value="Unassembled WGS sequence"/>
</dbReference>
<feature type="signal peptide" evidence="3">
    <location>
        <begin position="1"/>
        <end position="24"/>
    </location>
</feature>
<comment type="caution">
    <text evidence="5">The sequence shown here is derived from an EMBL/GenBank/DDBJ whole genome shotgun (WGS) entry which is preliminary data.</text>
</comment>
<dbReference type="Pfam" id="PF03382">
    <property type="entry name" value="DUF285"/>
    <property type="match status" value="1"/>
</dbReference>
<dbReference type="Gene3D" id="2.60.40.1080">
    <property type="match status" value="1"/>
</dbReference>
<dbReference type="SUPFAM" id="SSF52058">
    <property type="entry name" value="L domain-like"/>
    <property type="match status" value="1"/>
</dbReference>
<evidence type="ECO:0000313" key="6">
    <source>
        <dbReference type="Proteomes" id="UP000094068"/>
    </source>
</evidence>
<gene>
    <name evidence="5" type="ORF">BCR21_15185</name>
</gene>
<dbReference type="PRINTS" id="PR00019">
    <property type="entry name" value="LEURICHRPT"/>
</dbReference>
<dbReference type="InterPro" id="IPR025875">
    <property type="entry name" value="Leu-rich_rpt_4"/>
</dbReference>
<dbReference type="SUPFAM" id="SSF49373">
    <property type="entry name" value="Invasin/intimin cell-adhesion fragments"/>
    <property type="match status" value="1"/>
</dbReference>
<dbReference type="AlphaFoldDB" id="A0A1E5GAK6"/>
<organism evidence="5 6">
    <name type="scientific">Enterococcus ureasiticus</name>
    <dbReference type="NCBI Taxonomy" id="903984"/>
    <lineage>
        <taxon>Bacteria</taxon>
        <taxon>Bacillati</taxon>
        <taxon>Bacillota</taxon>
        <taxon>Bacilli</taxon>
        <taxon>Lactobacillales</taxon>
        <taxon>Enterococcaceae</taxon>
        <taxon>Enterococcus</taxon>
    </lineage>
</organism>
<keyword evidence="3" id="KW-0732">Signal</keyword>
<dbReference type="InterPro" id="IPR001611">
    <property type="entry name" value="Leu-rich_rpt"/>
</dbReference>
<proteinExistence type="predicted"/>
<keyword evidence="6" id="KW-1185">Reference proteome</keyword>
<keyword evidence="2" id="KW-0677">Repeat</keyword>
<dbReference type="InterPro" id="IPR008964">
    <property type="entry name" value="Invasin/intimin_cell_adhesion"/>
</dbReference>
<dbReference type="OrthoDB" id="2193318at2"/>
<dbReference type="NCBIfam" id="TIGR02167">
    <property type="entry name" value="Liste_lipo_26"/>
    <property type="match status" value="2"/>
</dbReference>
<dbReference type="GO" id="GO:0035591">
    <property type="term" value="F:signaling adaptor activity"/>
    <property type="evidence" value="ECO:0007669"/>
    <property type="project" value="TreeGrafter"/>
</dbReference>
<dbReference type="InterPro" id="IPR003591">
    <property type="entry name" value="Leu-rich_rpt_typical-subtyp"/>
</dbReference>
<dbReference type="PANTHER" id="PTHR47566">
    <property type="match status" value="1"/>
</dbReference>
<evidence type="ECO:0000259" key="4">
    <source>
        <dbReference type="SMART" id="SM00635"/>
    </source>
</evidence>
<dbReference type="InterPro" id="IPR052574">
    <property type="entry name" value="CDIRP"/>
</dbReference>
<dbReference type="SMART" id="SM00635">
    <property type="entry name" value="BID_2"/>
    <property type="match status" value="1"/>
</dbReference>
<dbReference type="Pfam" id="PF02368">
    <property type="entry name" value="Big_2"/>
    <property type="match status" value="1"/>
</dbReference>
<sequence length="676" mass="75056">MKYLKNLVLMLMFLFVGFPVISNANEGNESTVYLDGEGEHAIFDGIFPSKTKDIFESPEIARIVSSYIGKVADDLVTQEDLDTISILECYTNTSANVISLRGLKYLTNLETLKISGGIILHFDELKSLTELKSLDISDNQLQNLEGIESLTELKFLNISNNQLQDLEGIENLTSLESLYINSNKLINLEGIEHLTKLAVLDASYNQLRGLGEIAGLVSLDNLSVSNNQLESLEGIENLTSLLSLNASGNQLTNLKEVQNLTNLVNLDVPDNQLKTLDGLENVSYINISAYNNQIENIDGLRNLLYSDHIDLSINKISSIEGFSNLIAVNHLFLSSNCISDFTPINRIITVLALGFYGNPVTREHIKSLSGIQLYYGDLAAKYSTSWGDSKWTYDNTTQTMYIDGGTVDLDSTGGHESAPWYPYKDEIKRIVFKTMLKLEGDGTSLFEKTNAFSINLENLDVSEVTNMDHLFSDSKNLTHLGVSKWNTDKVSSMERLFYGCTNITTLDISDWDTKDTNVSQMFANAPALDKLVLGDKSLIKSSGLEEKTNELYTGKWRLDSANSQIVYDNSKEFMDNYDGKMPGIYIRERLDDPTKVSSITMTPEKDTLLEGKSKLLYPTVYPETAINKKVIYKSSDPLIARVLSNGKVQALSKGVVEITATTEDGGFVATSVFTVE</sequence>
<dbReference type="InterPro" id="IPR003343">
    <property type="entry name" value="Big_2"/>
</dbReference>
<dbReference type="RefSeq" id="WP_069647359.1">
    <property type="nucleotide sequence ID" value="NZ_MIJZ01000016.1"/>
</dbReference>
<name>A0A1E5GAK6_9ENTE</name>
<dbReference type="SMART" id="SM00369">
    <property type="entry name" value="LRR_TYP"/>
    <property type="match status" value="6"/>
</dbReference>
<evidence type="ECO:0000313" key="5">
    <source>
        <dbReference type="EMBL" id="OEG09681.1"/>
    </source>
</evidence>
<evidence type="ECO:0000256" key="2">
    <source>
        <dbReference type="ARBA" id="ARBA00022737"/>
    </source>
</evidence>
<protein>
    <recommendedName>
        <fullName evidence="4">BIG2 domain-containing protein</fullName>
    </recommendedName>
</protein>
<dbReference type="SMART" id="SM00364">
    <property type="entry name" value="LRR_BAC"/>
    <property type="match status" value="6"/>
</dbReference>
<accession>A0A1E5GAK6</accession>
<dbReference type="InterPro" id="IPR032675">
    <property type="entry name" value="LRR_dom_sf"/>
</dbReference>
<dbReference type="SUPFAM" id="SSF52047">
    <property type="entry name" value="RNI-like"/>
    <property type="match status" value="1"/>
</dbReference>
<dbReference type="Pfam" id="PF12799">
    <property type="entry name" value="LRR_4"/>
    <property type="match status" value="1"/>
</dbReference>
<dbReference type="InterPro" id="IPR005046">
    <property type="entry name" value="DUF285"/>
</dbReference>
<reference evidence="6" key="1">
    <citation type="submission" date="2016-09" db="EMBL/GenBank/DDBJ databases">
        <authorList>
            <person name="Gulvik C.A."/>
        </authorList>
    </citation>
    <scope>NUCLEOTIDE SEQUENCE [LARGE SCALE GENOMIC DNA]</scope>
    <source>
        <strain evidence="6">DSM 23328</strain>
    </source>
</reference>
<evidence type="ECO:0000256" key="3">
    <source>
        <dbReference type="SAM" id="SignalP"/>
    </source>
</evidence>
<feature type="domain" description="BIG2" evidence="4">
    <location>
        <begin position="595"/>
        <end position="672"/>
    </location>
</feature>
<dbReference type="SMART" id="SM00365">
    <property type="entry name" value="LRR_SD22"/>
    <property type="match status" value="8"/>
</dbReference>
<dbReference type="PROSITE" id="PS51450">
    <property type="entry name" value="LRR"/>
    <property type="match status" value="6"/>
</dbReference>
<evidence type="ECO:0000256" key="1">
    <source>
        <dbReference type="ARBA" id="ARBA00022614"/>
    </source>
</evidence>
<dbReference type="InterPro" id="IPR011889">
    <property type="entry name" value="Liste_lipo_26"/>
</dbReference>